<dbReference type="Pfam" id="PF00534">
    <property type="entry name" value="Glycos_transf_1"/>
    <property type="match status" value="1"/>
</dbReference>
<feature type="domain" description="Glycosyl transferase family 1" evidence="1">
    <location>
        <begin position="194"/>
        <end position="338"/>
    </location>
</feature>
<evidence type="ECO:0000259" key="1">
    <source>
        <dbReference type="Pfam" id="PF00534"/>
    </source>
</evidence>
<dbReference type="Pfam" id="PF13439">
    <property type="entry name" value="Glyco_transf_4"/>
    <property type="match status" value="1"/>
</dbReference>
<dbReference type="SUPFAM" id="SSF53756">
    <property type="entry name" value="UDP-Glycosyltransferase/glycogen phosphorylase"/>
    <property type="match status" value="1"/>
</dbReference>
<sequence length="363" mass="40867">MSMHIAFFVSSLNVGGVERAFVNLANCFVDEGHKVDFIVCQNVGELKSELSDKINVIAFKDSRLRKCFRPLYKYIKKSSADCLISGPTYPNIIAVICNFFAFNKMKIIANQHSYQDVEMDKLGIVGKIAPFLIKRTYNHATKVVAVSEGIKNDLITNYSIKPDKVITIYNAVLTSHFFEKAKQPIDDSLSGLLSKKYIIAVGRLETVKNYPFMLKAFSNIKESVPSFDHNLIILGEGAEKEKIQNEIKKLKLEDSVYLLGAFANPLPILKRADLLIHSSLIESMGLVYVEALALKVPVVTVTNSGAEEILKDVETKEIVDLFDEDKFIAAILKMMGEKFEDNDFPALREFESKRIMESYLNII</sequence>
<gene>
    <name evidence="3" type="ORF">ACFSR3_04010</name>
</gene>
<dbReference type="CDD" id="cd03811">
    <property type="entry name" value="GT4_GT28_WabH-like"/>
    <property type="match status" value="1"/>
</dbReference>
<evidence type="ECO:0000259" key="2">
    <source>
        <dbReference type="Pfam" id="PF13439"/>
    </source>
</evidence>
<feature type="domain" description="Glycosyltransferase subfamily 4-like N-terminal" evidence="2">
    <location>
        <begin position="14"/>
        <end position="172"/>
    </location>
</feature>
<dbReference type="GO" id="GO:0016757">
    <property type="term" value="F:glycosyltransferase activity"/>
    <property type="evidence" value="ECO:0007669"/>
    <property type="project" value="UniProtKB-KW"/>
</dbReference>
<keyword evidence="4" id="KW-1185">Reference proteome</keyword>
<evidence type="ECO:0000313" key="3">
    <source>
        <dbReference type="EMBL" id="MFD2601209.1"/>
    </source>
</evidence>
<dbReference type="InterPro" id="IPR028098">
    <property type="entry name" value="Glyco_trans_4-like_N"/>
</dbReference>
<evidence type="ECO:0000313" key="4">
    <source>
        <dbReference type="Proteomes" id="UP001597480"/>
    </source>
</evidence>
<dbReference type="PANTHER" id="PTHR12526:SF630">
    <property type="entry name" value="GLYCOSYLTRANSFERASE"/>
    <property type="match status" value="1"/>
</dbReference>
<name>A0ABW5NQA7_9FLAO</name>
<dbReference type="PANTHER" id="PTHR12526">
    <property type="entry name" value="GLYCOSYLTRANSFERASE"/>
    <property type="match status" value="1"/>
</dbReference>
<keyword evidence="3" id="KW-0808">Transferase</keyword>
<dbReference type="EC" id="2.4.-.-" evidence="3"/>
<protein>
    <submittedName>
        <fullName evidence="3">Glycosyltransferase</fullName>
        <ecNumber evidence="3">2.4.-.-</ecNumber>
    </submittedName>
</protein>
<keyword evidence="3" id="KW-0328">Glycosyltransferase</keyword>
<dbReference type="Gene3D" id="3.40.50.2000">
    <property type="entry name" value="Glycogen Phosphorylase B"/>
    <property type="match status" value="2"/>
</dbReference>
<reference evidence="4" key="1">
    <citation type="journal article" date="2019" name="Int. J. Syst. Evol. Microbiol.">
        <title>The Global Catalogue of Microorganisms (GCM) 10K type strain sequencing project: providing services to taxonomists for standard genome sequencing and annotation.</title>
        <authorList>
            <consortium name="The Broad Institute Genomics Platform"/>
            <consortium name="The Broad Institute Genome Sequencing Center for Infectious Disease"/>
            <person name="Wu L."/>
            <person name="Ma J."/>
        </authorList>
    </citation>
    <scope>NUCLEOTIDE SEQUENCE [LARGE SCALE GENOMIC DNA]</scope>
    <source>
        <strain evidence="4">KCTC 42107</strain>
    </source>
</reference>
<dbReference type="Proteomes" id="UP001597480">
    <property type="component" value="Unassembled WGS sequence"/>
</dbReference>
<dbReference type="InterPro" id="IPR001296">
    <property type="entry name" value="Glyco_trans_1"/>
</dbReference>
<dbReference type="EMBL" id="JBHUMD010000005">
    <property type="protein sequence ID" value="MFD2601209.1"/>
    <property type="molecule type" value="Genomic_DNA"/>
</dbReference>
<dbReference type="RefSeq" id="WP_379819830.1">
    <property type="nucleotide sequence ID" value="NZ_JBHUMD010000005.1"/>
</dbReference>
<accession>A0ABW5NQA7</accession>
<organism evidence="3 4">
    <name type="scientific">Flavobacterium suzhouense</name>
    <dbReference type="NCBI Taxonomy" id="1529638"/>
    <lineage>
        <taxon>Bacteria</taxon>
        <taxon>Pseudomonadati</taxon>
        <taxon>Bacteroidota</taxon>
        <taxon>Flavobacteriia</taxon>
        <taxon>Flavobacteriales</taxon>
        <taxon>Flavobacteriaceae</taxon>
        <taxon>Flavobacterium</taxon>
    </lineage>
</organism>
<proteinExistence type="predicted"/>
<comment type="caution">
    <text evidence="3">The sequence shown here is derived from an EMBL/GenBank/DDBJ whole genome shotgun (WGS) entry which is preliminary data.</text>
</comment>